<protein>
    <submittedName>
        <fullName evidence="1">Transposase, Ptta/En/Spm, plant</fullName>
    </submittedName>
</protein>
<dbReference type="EMBL" id="AWUE01013461">
    <property type="protein sequence ID" value="OMP06907.1"/>
    <property type="molecule type" value="Genomic_DNA"/>
</dbReference>
<dbReference type="STRING" id="93759.A0A1R3KIJ7"/>
<dbReference type="AlphaFoldDB" id="A0A1R3KIJ7"/>
<comment type="caution">
    <text evidence="1">The sequence shown here is derived from an EMBL/GenBank/DDBJ whole genome shotgun (WGS) entry which is preliminary data.</text>
</comment>
<accession>A0A1R3KIJ7</accession>
<dbReference type="PANTHER" id="PTHR33144">
    <property type="entry name" value="OS10G0409366 PROTEIN-RELATED"/>
    <property type="match status" value="1"/>
</dbReference>
<dbReference type="PANTHER" id="PTHR33144:SF50">
    <property type="entry name" value="OS03G0714750 PROTEIN"/>
    <property type="match status" value="1"/>
</dbReference>
<dbReference type="Proteomes" id="UP000187203">
    <property type="component" value="Unassembled WGS sequence"/>
</dbReference>
<evidence type="ECO:0000313" key="1">
    <source>
        <dbReference type="EMBL" id="OMP06907.1"/>
    </source>
</evidence>
<proteinExistence type="predicted"/>
<dbReference type="Pfam" id="PF03004">
    <property type="entry name" value="Transposase_24"/>
    <property type="match status" value="1"/>
</dbReference>
<evidence type="ECO:0000313" key="2">
    <source>
        <dbReference type="Proteomes" id="UP000187203"/>
    </source>
</evidence>
<gene>
    <name evidence="1" type="ORF">COLO4_07811</name>
</gene>
<reference evidence="2" key="1">
    <citation type="submission" date="2013-09" db="EMBL/GenBank/DDBJ databases">
        <title>Corchorus olitorius genome sequencing.</title>
        <authorList>
            <person name="Alam M."/>
            <person name="Haque M.S."/>
            <person name="Islam M.S."/>
            <person name="Emdad E.M."/>
            <person name="Islam M.M."/>
            <person name="Ahmed B."/>
            <person name="Halim A."/>
            <person name="Hossen Q.M.M."/>
            <person name="Hossain M.Z."/>
            <person name="Ahmed R."/>
            <person name="Khan M.M."/>
            <person name="Islam R."/>
            <person name="Rashid M.M."/>
            <person name="Khan S.A."/>
            <person name="Rahman M.S."/>
            <person name="Alam M."/>
            <person name="Yahiya A.S."/>
            <person name="Khan M.S."/>
            <person name="Azam M.S."/>
            <person name="Haque T."/>
            <person name="Lashkar M.Z.H."/>
            <person name="Akhand A.I."/>
            <person name="Morshed G."/>
            <person name="Roy S."/>
            <person name="Uddin K.S."/>
            <person name="Rabeya T."/>
            <person name="Hossain A.S."/>
            <person name="Chowdhury A."/>
            <person name="Snigdha A.R."/>
            <person name="Mortoza M.S."/>
            <person name="Matin S.A."/>
            <person name="Hoque S.M.E."/>
            <person name="Islam M.K."/>
            <person name="Roy D.K."/>
            <person name="Haider R."/>
            <person name="Moosa M.M."/>
            <person name="Elias S.M."/>
            <person name="Hasan A.M."/>
            <person name="Jahan S."/>
            <person name="Shafiuddin M."/>
            <person name="Mahmood N."/>
            <person name="Shommy N.S."/>
        </authorList>
    </citation>
    <scope>NUCLEOTIDE SEQUENCE [LARGE SCALE GENOMIC DNA]</scope>
    <source>
        <strain evidence="2">cv. O-4</strain>
    </source>
</reference>
<name>A0A1R3KIJ7_9ROSI</name>
<dbReference type="OrthoDB" id="1113102at2759"/>
<dbReference type="InterPro" id="IPR004252">
    <property type="entry name" value="Probable_transposase_24"/>
</dbReference>
<sequence>MQEISLTNQANRLKLEEPHCTGTKSFARIIDEKTKDANGIPPSRAQMYILSRTKKDGTVVNQKAAEFMAKMKERIDASSNSSVQQDLSLENDVYFQVKGPEKKRLTVLLRKFLWFIFQVWFINPMKRRGLRIPEENVNDVINEAMINQEMLIVHQITRPTQTVPQIQVINPTQTKEMNDED</sequence>
<organism evidence="1 2">
    <name type="scientific">Corchorus olitorius</name>
    <dbReference type="NCBI Taxonomy" id="93759"/>
    <lineage>
        <taxon>Eukaryota</taxon>
        <taxon>Viridiplantae</taxon>
        <taxon>Streptophyta</taxon>
        <taxon>Embryophyta</taxon>
        <taxon>Tracheophyta</taxon>
        <taxon>Spermatophyta</taxon>
        <taxon>Magnoliopsida</taxon>
        <taxon>eudicotyledons</taxon>
        <taxon>Gunneridae</taxon>
        <taxon>Pentapetalae</taxon>
        <taxon>rosids</taxon>
        <taxon>malvids</taxon>
        <taxon>Malvales</taxon>
        <taxon>Malvaceae</taxon>
        <taxon>Grewioideae</taxon>
        <taxon>Apeibeae</taxon>
        <taxon>Corchorus</taxon>
    </lineage>
</organism>
<keyword evidence="2" id="KW-1185">Reference proteome</keyword>